<keyword evidence="3" id="KW-0812">Transmembrane</keyword>
<dbReference type="GO" id="GO:0007155">
    <property type="term" value="P:cell adhesion"/>
    <property type="evidence" value="ECO:0007669"/>
    <property type="project" value="InterPro"/>
</dbReference>
<sequence length="476" mass="50294">MSSVEASSPPADSVLNMKVGDILKKIMESLQQISKSAQGLAETETNPAAKAALTSVANTIDPSSTTSIYNNTNTTTAGGIPPTTITISQSGNSTSTTLPSVPSTFMTPTSSTIPSLSVPPIPAALTSTTAAPPTNMPAASDILSLKRTKRPALPTVLTITIIVIIGAISIALALADTFAFLAFVVLVVFIGFILYSYGFVQIRRTDTELDVTYNLTPFEEVPELKTSMSPVKIVPLTEVFYVADNTFTYAQAPAVCKAYGATLASYSQVEEAYQQGAEWCGYGWSEGGIALFPTQQATWDKLQKEPNQQARIKCGRPGINGGYFDPSTQFGVNCYGVRPAKKASDAAPPTVADDGMDRLVGQFQQNLAKYVVSPFNQKVWSKTYGNPQDIQLSQTQTPSANPVPGATQPVTPTPTSPASAITTATDTILTATHSIPAPPISPPVDILAAIEELGSAPMGLLNDAYDHVSEFVQEIV</sequence>
<feature type="region of interest" description="Disordered" evidence="2">
    <location>
        <begin position="62"/>
        <end position="104"/>
    </location>
</feature>
<evidence type="ECO:0000259" key="4">
    <source>
        <dbReference type="PROSITE" id="PS50963"/>
    </source>
</evidence>
<evidence type="ECO:0000256" key="1">
    <source>
        <dbReference type="ARBA" id="ARBA00023157"/>
    </source>
</evidence>
<reference evidence="5" key="1">
    <citation type="journal article" date="2020" name="Nature">
        <title>Giant virus diversity and host interactions through global metagenomics.</title>
        <authorList>
            <person name="Schulz F."/>
            <person name="Roux S."/>
            <person name="Paez-Espino D."/>
            <person name="Jungbluth S."/>
            <person name="Walsh D.A."/>
            <person name="Denef V.J."/>
            <person name="McMahon K.D."/>
            <person name="Konstantinidis K.T."/>
            <person name="Eloe-Fadrosh E.A."/>
            <person name="Kyrpides N.C."/>
            <person name="Woyke T."/>
        </authorList>
    </citation>
    <scope>NUCLEOTIDE SEQUENCE</scope>
    <source>
        <strain evidence="5">GVMAG-S-1101178-127</strain>
    </source>
</reference>
<protein>
    <recommendedName>
        <fullName evidence="4">Link domain-containing protein</fullName>
    </recommendedName>
</protein>
<dbReference type="EMBL" id="MN740814">
    <property type="protein sequence ID" value="QHU13145.1"/>
    <property type="molecule type" value="Genomic_DNA"/>
</dbReference>
<evidence type="ECO:0000313" key="5">
    <source>
        <dbReference type="EMBL" id="QHU13145.1"/>
    </source>
</evidence>
<dbReference type="PROSITE" id="PS50963">
    <property type="entry name" value="LINK_2"/>
    <property type="match status" value="1"/>
</dbReference>
<feature type="compositionally biased region" description="Low complexity" evidence="2">
    <location>
        <begin position="63"/>
        <end position="104"/>
    </location>
</feature>
<dbReference type="Pfam" id="PF00193">
    <property type="entry name" value="Xlink"/>
    <property type="match status" value="1"/>
</dbReference>
<evidence type="ECO:0000256" key="3">
    <source>
        <dbReference type="SAM" id="Phobius"/>
    </source>
</evidence>
<dbReference type="InterPro" id="IPR016186">
    <property type="entry name" value="C-type_lectin-like/link_sf"/>
</dbReference>
<keyword evidence="3" id="KW-1133">Transmembrane helix</keyword>
<dbReference type="GO" id="GO:0005540">
    <property type="term" value="F:hyaluronic acid binding"/>
    <property type="evidence" value="ECO:0007669"/>
    <property type="project" value="InterPro"/>
</dbReference>
<organism evidence="5">
    <name type="scientific">viral metagenome</name>
    <dbReference type="NCBI Taxonomy" id="1070528"/>
    <lineage>
        <taxon>unclassified sequences</taxon>
        <taxon>metagenomes</taxon>
        <taxon>organismal metagenomes</taxon>
    </lineage>
</organism>
<dbReference type="InterPro" id="IPR016187">
    <property type="entry name" value="CTDL_fold"/>
</dbReference>
<name>A0A6C0K503_9ZZZZ</name>
<evidence type="ECO:0000256" key="2">
    <source>
        <dbReference type="SAM" id="MobiDB-lite"/>
    </source>
</evidence>
<feature type="transmembrane region" description="Helical" evidence="3">
    <location>
        <begin position="178"/>
        <end position="200"/>
    </location>
</feature>
<dbReference type="SMART" id="SM00445">
    <property type="entry name" value="LINK"/>
    <property type="match status" value="1"/>
</dbReference>
<dbReference type="AlphaFoldDB" id="A0A6C0K503"/>
<feature type="compositionally biased region" description="Polar residues" evidence="2">
    <location>
        <begin position="389"/>
        <end position="400"/>
    </location>
</feature>
<dbReference type="Gene3D" id="3.10.100.10">
    <property type="entry name" value="Mannose-Binding Protein A, subunit A"/>
    <property type="match status" value="1"/>
</dbReference>
<keyword evidence="3" id="KW-0472">Membrane</keyword>
<dbReference type="SUPFAM" id="SSF56436">
    <property type="entry name" value="C-type lectin-like"/>
    <property type="match status" value="1"/>
</dbReference>
<keyword evidence="1" id="KW-1015">Disulfide bond</keyword>
<feature type="region of interest" description="Disordered" evidence="2">
    <location>
        <begin position="389"/>
        <end position="420"/>
    </location>
</feature>
<proteinExistence type="predicted"/>
<accession>A0A6C0K503</accession>
<feature type="transmembrane region" description="Helical" evidence="3">
    <location>
        <begin position="152"/>
        <end position="172"/>
    </location>
</feature>
<dbReference type="InterPro" id="IPR000538">
    <property type="entry name" value="Link_dom"/>
</dbReference>
<feature type="domain" description="Link" evidence="4">
    <location>
        <begin position="233"/>
        <end position="336"/>
    </location>
</feature>